<dbReference type="EMBL" id="JAPNOA010000058">
    <property type="protein sequence ID" value="MCY0967068.1"/>
    <property type="molecule type" value="Genomic_DNA"/>
</dbReference>
<dbReference type="Pfam" id="PF00669">
    <property type="entry name" value="Flagellin_N"/>
    <property type="match status" value="1"/>
</dbReference>
<dbReference type="Gene3D" id="3.30.70.2120">
    <property type="match status" value="2"/>
</dbReference>
<dbReference type="GO" id="GO:0005198">
    <property type="term" value="F:structural molecule activity"/>
    <property type="evidence" value="ECO:0007669"/>
    <property type="project" value="UniProtKB-UniRule"/>
</dbReference>
<dbReference type="AlphaFoldDB" id="A0A9X3EGA4"/>
<accession>A0A9X3EGA4</accession>
<feature type="domain" description="Flagellin N-terminal" evidence="5">
    <location>
        <begin position="5"/>
        <end position="142"/>
    </location>
</feature>
<dbReference type="InterPro" id="IPR046358">
    <property type="entry name" value="Flagellin_C"/>
</dbReference>
<organism evidence="7 8">
    <name type="scientific">Parathalassolituus penaei</name>
    <dbReference type="NCBI Taxonomy" id="2997323"/>
    <lineage>
        <taxon>Bacteria</taxon>
        <taxon>Pseudomonadati</taxon>
        <taxon>Pseudomonadota</taxon>
        <taxon>Gammaproteobacteria</taxon>
        <taxon>Oceanospirillales</taxon>
        <taxon>Oceanospirillaceae</taxon>
        <taxon>Parathalassolituus</taxon>
    </lineage>
</organism>
<evidence type="ECO:0000256" key="2">
    <source>
        <dbReference type="ARBA" id="ARBA00022525"/>
    </source>
</evidence>
<reference evidence="7" key="1">
    <citation type="submission" date="2022-11" db="EMBL/GenBank/DDBJ databases">
        <title>Parathalassolutuus dongxingensis gen. nov., sp. nov., a novel member of family Oceanospirillaceae isolated from a coastal shrimp pond in Guangxi, China.</title>
        <authorList>
            <person name="Chen H."/>
        </authorList>
    </citation>
    <scope>NUCLEOTIDE SEQUENCE</scope>
    <source>
        <strain evidence="7">G-43</strain>
    </source>
</reference>
<keyword evidence="3 4" id="KW-0975">Bacterial flagellum</keyword>
<dbReference type="RefSeq" id="WP_283175273.1">
    <property type="nucleotide sequence ID" value="NZ_JAPNOA010000058.1"/>
</dbReference>
<gene>
    <name evidence="7" type="ORF">OUO13_17960</name>
</gene>
<dbReference type="Proteomes" id="UP001150830">
    <property type="component" value="Unassembled WGS sequence"/>
</dbReference>
<dbReference type="InterPro" id="IPR001492">
    <property type="entry name" value="Flagellin"/>
</dbReference>
<comment type="subcellular location">
    <subcellularLocation>
        <location evidence="4">Secreted</location>
    </subcellularLocation>
    <subcellularLocation>
        <location evidence="4">Bacterial flagellum</location>
    </subcellularLocation>
</comment>
<keyword evidence="7" id="KW-0969">Cilium</keyword>
<dbReference type="InterPro" id="IPR001029">
    <property type="entry name" value="Flagellin_N"/>
</dbReference>
<evidence type="ECO:0000313" key="7">
    <source>
        <dbReference type="EMBL" id="MCY0967068.1"/>
    </source>
</evidence>
<protein>
    <recommendedName>
        <fullName evidence="4">Flagellin</fullName>
    </recommendedName>
</protein>
<dbReference type="Gene3D" id="1.20.1330.10">
    <property type="entry name" value="f41 fragment of flagellin, N-terminal domain"/>
    <property type="match status" value="2"/>
</dbReference>
<dbReference type="PRINTS" id="PR00207">
    <property type="entry name" value="FLAGELLIN"/>
</dbReference>
<evidence type="ECO:0000256" key="4">
    <source>
        <dbReference type="RuleBase" id="RU362073"/>
    </source>
</evidence>
<evidence type="ECO:0000256" key="1">
    <source>
        <dbReference type="ARBA" id="ARBA00005709"/>
    </source>
</evidence>
<proteinExistence type="inferred from homology"/>
<name>A0A9X3EGA4_9GAMM</name>
<dbReference type="PANTHER" id="PTHR42792:SF2">
    <property type="entry name" value="FLAGELLIN"/>
    <property type="match status" value="1"/>
</dbReference>
<comment type="similarity">
    <text evidence="1 4">Belongs to the bacterial flagellin family.</text>
</comment>
<sequence>MPQIINTNIASLNAQRNLDKSQSANQRAMERLSSGLRINSAKDDAAGLAISTRFTSQIKGLGVAVRNAGDGIALAQTAEGALGSINENLQRIRELSVQSANATNSDVDREALQAEVSQLVAEISRTSEETDFNGRKLLDGSFSATFQVGANAGQTLDVSIAKLTADKLGSSSQSGLSARGTDNALENGDLIINGVAIAASKAEDDSASTSNNSASAISKVAAINRYSDETGVKAFVNENVAGGSEMTGVSGSGTFKINGVEVSFSTTTDTAQTRAAISQAINSVAQQTGVKAVDTESFATGINLVAEDGRNIELTFDTANLTGDITADNFANATGLAGGATNTVGTTYSNTYEGGYTLVADGDVKKIEITGGNGTGRGNLANAGLSSGTYDRATATSVSNVVADKSSASSIGGGSLSNAIDRADNGSTKISSAAGTITNLASTTATDIDTTGDLTFAVNVGGTEFSTAITAGAGETVAAIADQLNTDATTAGVDADVEFFEEIEFNVLASSIETAAGGGTFTLAGVDFVLQDTTGGAYSEEDQIAQLADAINAADFTTGDLAAGDKVTAEISEDRSTLTIRIQNFSNTAVTASTDAATTIVGTDMDGAGTADSVDIADTTDFNLGGELAYRSVNGEKVSVTMISENDEIGAAAAGETTTTTSVSSSALTTSTEVDISMRIGDSSVTVPGSPLAAGSTVAEAAAAIDAVDGVSAWEEVTLAIDDTNLKSGDTLNIGGVDISISPDKDGNITLASLADNINNTDFSSGDFDVAAVLNDDGTELTLTVRNFSGAQLTMESDNSEGRGVSLSSPAGFVGEQAQALSGELKFISDSGKDVTVTMSDPETGGEIFSGNSNTAEYTGVNGLQDGDLLINGVTIGAADEGADTASATVSSDGSRILSSEKSLSAIAVAAAINEVADETGVTASVNATTVVGGDGSNVNATTLAEFEEGDQAGIYINGVEVGTVTLQKNSSGELDTDRARSDALNLINQSSGKTGVMATDNGVSLTLTAADGRNLSVAIDDKSGANASIGALMGLDAAQDGIGEATFGKGSAGGGITAEGAAYETTYGTITLSSAKQYTLEGGANGNSELDALGLATGTYGGGEDGQFLSEIDISTYDGAQAAIKAVDNAIEQVASQRADLGAIQNRMESTVSNLQVTSENLNAANSRIQDADFAAETAEMSRTQVLQQAGMSILAQANASGQNVLSLLR</sequence>
<dbReference type="GO" id="GO:0009288">
    <property type="term" value="C:bacterial-type flagellum"/>
    <property type="evidence" value="ECO:0007669"/>
    <property type="project" value="UniProtKB-SubCell"/>
</dbReference>
<dbReference type="PANTHER" id="PTHR42792">
    <property type="entry name" value="FLAGELLIN"/>
    <property type="match status" value="1"/>
</dbReference>
<dbReference type="SUPFAM" id="SSF64518">
    <property type="entry name" value="Phase 1 flagellin"/>
    <property type="match status" value="2"/>
</dbReference>
<dbReference type="Pfam" id="PF00700">
    <property type="entry name" value="Flagellin_C"/>
    <property type="match status" value="1"/>
</dbReference>
<evidence type="ECO:0000313" key="8">
    <source>
        <dbReference type="Proteomes" id="UP001150830"/>
    </source>
</evidence>
<keyword evidence="2 4" id="KW-0964">Secreted</keyword>
<keyword evidence="7" id="KW-0966">Cell projection</keyword>
<evidence type="ECO:0000259" key="6">
    <source>
        <dbReference type="Pfam" id="PF00700"/>
    </source>
</evidence>
<feature type="domain" description="Flagellin C-terminal" evidence="6">
    <location>
        <begin position="1125"/>
        <end position="1210"/>
    </location>
</feature>
<comment type="function">
    <text evidence="4">Flagellin is the subunit protein which polymerizes to form the filaments of bacterial flagella.</text>
</comment>
<evidence type="ECO:0000256" key="3">
    <source>
        <dbReference type="ARBA" id="ARBA00023143"/>
    </source>
</evidence>
<dbReference type="GO" id="GO:0005576">
    <property type="term" value="C:extracellular region"/>
    <property type="evidence" value="ECO:0007669"/>
    <property type="project" value="UniProtKB-SubCell"/>
</dbReference>
<comment type="caution">
    <text evidence="7">The sequence shown here is derived from an EMBL/GenBank/DDBJ whole genome shotgun (WGS) entry which is preliminary data.</text>
</comment>
<keyword evidence="7" id="KW-0282">Flagellum</keyword>
<keyword evidence="8" id="KW-1185">Reference proteome</keyword>
<dbReference type="Gene3D" id="6.10.280.190">
    <property type="match status" value="1"/>
</dbReference>
<evidence type="ECO:0000259" key="5">
    <source>
        <dbReference type="Pfam" id="PF00669"/>
    </source>
</evidence>